<dbReference type="EMBL" id="CAFBOZ010000201">
    <property type="protein sequence ID" value="CAB5013632.1"/>
    <property type="molecule type" value="Genomic_DNA"/>
</dbReference>
<keyword evidence="1" id="KW-0812">Transmembrane</keyword>
<accession>A0A6J7QGZ2</accession>
<evidence type="ECO:0000256" key="1">
    <source>
        <dbReference type="SAM" id="Phobius"/>
    </source>
</evidence>
<gene>
    <name evidence="2" type="ORF">UFOPK3992_01347</name>
</gene>
<reference evidence="2" key="1">
    <citation type="submission" date="2020-05" db="EMBL/GenBank/DDBJ databases">
        <authorList>
            <person name="Chiriac C."/>
            <person name="Salcher M."/>
            <person name="Ghai R."/>
            <person name="Kavagutti S V."/>
        </authorList>
    </citation>
    <scope>NUCLEOTIDE SEQUENCE</scope>
</reference>
<feature type="transmembrane region" description="Helical" evidence="1">
    <location>
        <begin position="47"/>
        <end position="65"/>
    </location>
</feature>
<evidence type="ECO:0000313" key="2">
    <source>
        <dbReference type="EMBL" id="CAB5013632.1"/>
    </source>
</evidence>
<organism evidence="2">
    <name type="scientific">freshwater metagenome</name>
    <dbReference type="NCBI Taxonomy" id="449393"/>
    <lineage>
        <taxon>unclassified sequences</taxon>
        <taxon>metagenomes</taxon>
        <taxon>ecological metagenomes</taxon>
    </lineage>
</organism>
<keyword evidence="1" id="KW-1133">Transmembrane helix</keyword>
<proteinExistence type="predicted"/>
<protein>
    <submittedName>
        <fullName evidence="2">Unannotated protein</fullName>
    </submittedName>
</protein>
<dbReference type="AlphaFoldDB" id="A0A6J7QGZ2"/>
<name>A0A6J7QGZ2_9ZZZZ</name>
<sequence length="226" mass="24288">MSLEQDGQRVPLEERASDIPYELAEASEAPLDPEAWKRRRVRVLCRWAAAVVVAVLIGVAGALALDLRSHSGCDGIGQAQGFAEVIAAGWTVECASIITDAGDAPQGSDILGLTDPARRVITLKETPWAETHTATHEIGHALAAMYPSDSARLWFTSRVGASAWEPRSAMDYAQSGAESFAESYAVCSLGERTESSGQYRIASCDDLWHALDLMRSDTSPATIRTP</sequence>
<keyword evidence="1" id="KW-0472">Membrane</keyword>